<dbReference type="GO" id="GO:0007165">
    <property type="term" value="P:signal transduction"/>
    <property type="evidence" value="ECO:0007669"/>
    <property type="project" value="InterPro"/>
</dbReference>
<evidence type="ECO:0000256" key="2">
    <source>
        <dbReference type="ARBA" id="ARBA00011245"/>
    </source>
</evidence>
<evidence type="ECO:0000256" key="4">
    <source>
        <dbReference type="SAM" id="MobiDB-lite"/>
    </source>
</evidence>
<dbReference type="FunFam" id="1.25.10.10:FF:000353">
    <property type="entry name" value="Serine/threonine-protein phosphatase 2A 56 kDa regulatory subunit"/>
    <property type="match status" value="1"/>
</dbReference>
<comment type="similarity">
    <text evidence="1">Belongs to the plant acyltransferase family.</text>
</comment>
<gene>
    <name evidence="5" type="ORF">AARE701A_LOCUS12003</name>
</gene>
<dbReference type="Proteomes" id="UP000682877">
    <property type="component" value="Chromosome 5"/>
</dbReference>
<dbReference type="Pfam" id="PF02458">
    <property type="entry name" value="Transferase"/>
    <property type="match status" value="1"/>
</dbReference>
<evidence type="ECO:0000313" key="5">
    <source>
        <dbReference type="EMBL" id="CAE6067258.1"/>
    </source>
</evidence>
<dbReference type="PANTHER" id="PTHR10257:SF60">
    <property type="entry name" value="SERINE_THREONINE PROTEIN PHOSPHATASE 2A 55 KDA REGULATORY SUBUNIT B' DELTA ISOFORM"/>
    <property type="match status" value="1"/>
</dbReference>
<feature type="compositionally biased region" description="Polar residues" evidence="4">
    <location>
        <begin position="21"/>
        <end position="45"/>
    </location>
</feature>
<protein>
    <submittedName>
        <fullName evidence="5">Uncharacterized protein</fullName>
    </submittedName>
</protein>
<dbReference type="FunFam" id="3.30.559.10:FF:000063">
    <property type="entry name" value="Transferase family protein"/>
    <property type="match status" value="1"/>
</dbReference>
<dbReference type="InterPro" id="IPR011989">
    <property type="entry name" value="ARM-like"/>
</dbReference>
<comment type="subunit">
    <text evidence="2">Monomer.</text>
</comment>
<dbReference type="SUPFAM" id="SSF48371">
    <property type="entry name" value="ARM repeat"/>
    <property type="match status" value="1"/>
</dbReference>
<feature type="region of interest" description="Disordered" evidence="4">
    <location>
        <begin position="19"/>
        <end position="45"/>
    </location>
</feature>
<evidence type="ECO:0000313" key="6">
    <source>
        <dbReference type="Proteomes" id="UP000682877"/>
    </source>
</evidence>
<evidence type="ECO:0000256" key="3">
    <source>
        <dbReference type="ARBA" id="ARBA00022679"/>
    </source>
</evidence>
<proteinExistence type="inferred from homology"/>
<keyword evidence="3" id="KW-0808">Transferase</keyword>
<dbReference type="GO" id="GO:0016740">
    <property type="term" value="F:transferase activity"/>
    <property type="evidence" value="ECO:0007669"/>
    <property type="project" value="UniProtKB-KW"/>
</dbReference>
<dbReference type="InterPro" id="IPR002554">
    <property type="entry name" value="PP2A_B56"/>
</dbReference>
<name>A0A8S2A894_ARAAE</name>
<dbReference type="GO" id="GO:0019888">
    <property type="term" value="F:protein phosphatase regulator activity"/>
    <property type="evidence" value="ECO:0007669"/>
    <property type="project" value="InterPro"/>
</dbReference>
<dbReference type="Gene3D" id="3.30.559.10">
    <property type="entry name" value="Chloramphenicol acetyltransferase-like domain"/>
    <property type="match status" value="2"/>
</dbReference>
<dbReference type="InterPro" id="IPR016024">
    <property type="entry name" value="ARM-type_fold"/>
</dbReference>
<dbReference type="Pfam" id="PF01603">
    <property type="entry name" value="B56"/>
    <property type="match status" value="1"/>
</dbReference>
<dbReference type="AlphaFoldDB" id="A0A8S2A894"/>
<sequence length="900" mass="102047">MFKQILGKLPKKTSAKFWDNGESQTVDNNNQGGDEVLSQRSSSNGDTLDCVSFDVLPRLRDVSISEKQELFLKKLRLCCVVFDFVAEPQQNFKEKEIKRQTLLEVVDYVISSGNGKFPESVIQEATKMISANLFSSPHRQWKNKTPEALDMEEEEGSLNPSWPHLQIVYEFLLRIVASPNTDPKISKKYIDHTFVLKLLDLFDSEDPREREYLKTILHRIYGRFMVHRPFIRKTMNNILYDFIFETGKHSGIAEFLEVLGSIINGFALPLKEEHKLFLTRVLIPLHKLKCLPNYHQQLSYCVIQFVEKDCKLADTVIRGMLKYWPVTNSSKEIMFLNELEEILEATQLTEFERCMIPLSRQIAQCLSSSHFQVAERALYLWNNDHVTNLVRQNSRIILPIVFPALEKNGSSHWNQAVKNLTENVLKVLLLQVYSSNQETEEKLSAMTLGRFFVRRFHQMRVDVISRDIIKPSSPTPNHLKKFQLSLLEQLGPTIFGPMVFFYSGNNRIKPAEQLQKLKKSLSETLTHFYPLAGRLKGNISIDCNDSGADFLEAEVNSPLSSLLQEPSSDSLQQLIPTSVDSIETRTRLLLAQASFFECGSMAIGVCISHKLADATSIGLFMKSWAAISSRGSIKTVGAPVFDTVKIFPPGNFSETSPVPVVEPEIMMNQTLSKRFVFDSLSIQALQAKASSFEVNQPTRVEAVSALIWKTAMKATRTVSGTLKPSILANSASLRSRLSPPFTKNSIGNLVSYFAAKAEEGIHQTKLQTLVYQIRKAKQRFRDNHIPKLVGNPNATEIICSYQKEAGDMIASGDFDFYIFSSACRFGLYDTDFGWGKPVWVGIPTVRQKNIVTLLDTKEAGGIEAWVNLYEQEMNLFEQDREMLQFASLNPSVIQPFLHVL</sequence>
<dbReference type="GO" id="GO:0000159">
    <property type="term" value="C:protein phosphatase type 2A complex"/>
    <property type="evidence" value="ECO:0007669"/>
    <property type="project" value="InterPro"/>
</dbReference>
<organism evidence="5 6">
    <name type="scientific">Arabidopsis arenosa</name>
    <name type="common">Sand rock-cress</name>
    <name type="synonym">Cardaminopsis arenosa</name>
    <dbReference type="NCBI Taxonomy" id="38785"/>
    <lineage>
        <taxon>Eukaryota</taxon>
        <taxon>Viridiplantae</taxon>
        <taxon>Streptophyta</taxon>
        <taxon>Embryophyta</taxon>
        <taxon>Tracheophyta</taxon>
        <taxon>Spermatophyta</taxon>
        <taxon>Magnoliopsida</taxon>
        <taxon>eudicotyledons</taxon>
        <taxon>Gunneridae</taxon>
        <taxon>Pentapetalae</taxon>
        <taxon>rosids</taxon>
        <taxon>malvids</taxon>
        <taxon>Brassicales</taxon>
        <taxon>Brassicaceae</taxon>
        <taxon>Camelineae</taxon>
        <taxon>Arabidopsis</taxon>
    </lineage>
</organism>
<dbReference type="Gene3D" id="1.25.10.10">
    <property type="entry name" value="Leucine-rich Repeat Variant"/>
    <property type="match status" value="1"/>
</dbReference>
<dbReference type="PANTHER" id="PTHR10257">
    <property type="entry name" value="SERINE/THREONINE PROTEIN PHOSPHATASE 2A PP2A REGULATORY SUBUNIT B"/>
    <property type="match status" value="1"/>
</dbReference>
<dbReference type="EMBL" id="LR999455">
    <property type="protein sequence ID" value="CAE6067258.1"/>
    <property type="molecule type" value="Genomic_DNA"/>
</dbReference>
<dbReference type="InterPro" id="IPR023213">
    <property type="entry name" value="CAT-like_dom_sf"/>
</dbReference>
<keyword evidence="6" id="KW-1185">Reference proteome</keyword>
<reference evidence="5" key="1">
    <citation type="submission" date="2021-01" db="EMBL/GenBank/DDBJ databases">
        <authorList>
            <person name="Bezrukov I."/>
        </authorList>
    </citation>
    <scope>NUCLEOTIDE SEQUENCE</scope>
</reference>
<accession>A0A8S2A894</accession>
<evidence type="ECO:0000256" key="1">
    <source>
        <dbReference type="ARBA" id="ARBA00009861"/>
    </source>
</evidence>